<name>A0A0R2A692_9LACO</name>
<dbReference type="RefSeq" id="WP_057777258.1">
    <property type="nucleotide sequence ID" value="NZ_AYYY01000005.1"/>
</dbReference>
<dbReference type="AlphaFoldDB" id="A0A0R2A692"/>
<dbReference type="PANTHER" id="PTHR43479:SF11">
    <property type="entry name" value="ACREF_ENVCD OPERON REPRESSOR-RELATED"/>
    <property type="match status" value="1"/>
</dbReference>
<dbReference type="PANTHER" id="PTHR43479">
    <property type="entry name" value="ACREF/ENVCD OPERON REPRESSOR-RELATED"/>
    <property type="match status" value="1"/>
</dbReference>
<accession>A0A0R2A692</accession>
<dbReference type="OrthoDB" id="9810250at2"/>
<comment type="caution">
    <text evidence="1">The sequence shown here is derived from an EMBL/GenBank/DDBJ whole genome shotgun (WGS) entry which is preliminary data.</text>
</comment>
<sequence length="184" mass="20452">MYHIKDDKRIKQSAELIGKGVLACLKNKSLDDITVSDIHRYSSVSRTTFYRLFDTPLDVLQYLCDQTQQQALDQLHAVKDKNPEKQLLNLTSAWLTHATLLKAIVQSNHVEMLRSAMATGIADVAFDEVIRDVSRYHATEYSTAVVSAIMIGVVEVWVNNGQKETASELLAGVGGIVQVFSDLS</sequence>
<protein>
    <recommendedName>
        <fullName evidence="3">HTH tetR-type domain-containing protein</fullName>
    </recommendedName>
</protein>
<evidence type="ECO:0000313" key="2">
    <source>
        <dbReference type="Proteomes" id="UP000051733"/>
    </source>
</evidence>
<organism evidence="1 2">
    <name type="scientific">Paucilactobacillus vaccinostercus DSM 20634</name>
    <dbReference type="NCBI Taxonomy" id="1423813"/>
    <lineage>
        <taxon>Bacteria</taxon>
        <taxon>Bacillati</taxon>
        <taxon>Bacillota</taxon>
        <taxon>Bacilli</taxon>
        <taxon>Lactobacillales</taxon>
        <taxon>Lactobacillaceae</taxon>
        <taxon>Paucilactobacillus</taxon>
    </lineage>
</organism>
<dbReference type="PATRIC" id="fig|1423813.3.peg.2189"/>
<reference evidence="1 2" key="1">
    <citation type="journal article" date="2015" name="Genome Announc.">
        <title>Expanding the biotechnology potential of lactobacilli through comparative genomics of 213 strains and associated genera.</title>
        <authorList>
            <person name="Sun Z."/>
            <person name="Harris H.M."/>
            <person name="McCann A."/>
            <person name="Guo C."/>
            <person name="Argimon S."/>
            <person name="Zhang W."/>
            <person name="Yang X."/>
            <person name="Jeffery I.B."/>
            <person name="Cooney J.C."/>
            <person name="Kagawa T.F."/>
            <person name="Liu W."/>
            <person name="Song Y."/>
            <person name="Salvetti E."/>
            <person name="Wrobel A."/>
            <person name="Rasinkangas P."/>
            <person name="Parkhill J."/>
            <person name="Rea M.C."/>
            <person name="O'Sullivan O."/>
            <person name="Ritari J."/>
            <person name="Douillard F.P."/>
            <person name="Paul Ross R."/>
            <person name="Yang R."/>
            <person name="Briner A.E."/>
            <person name="Felis G.E."/>
            <person name="de Vos W.M."/>
            <person name="Barrangou R."/>
            <person name="Klaenhammer T.R."/>
            <person name="Caufield P.W."/>
            <person name="Cui Y."/>
            <person name="Zhang H."/>
            <person name="O'Toole P.W."/>
        </authorList>
    </citation>
    <scope>NUCLEOTIDE SEQUENCE [LARGE SCALE GENOMIC DNA]</scope>
    <source>
        <strain evidence="1 2">DSM 20634</strain>
    </source>
</reference>
<dbReference type="EMBL" id="AYYY01000005">
    <property type="protein sequence ID" value="KRM62573.1"/>
    <property type="molecule type" value="Genomic_DNA"/>
</dbReference>
<dbReference type="InterPro" id="IPR009057">
    <property type="entry name" value="Homeodomain-like_sf"/>
</dbReference>
<dbReference type="Gene3D" id="1.10.357.10">
    <property type="entry name" value="Tetracycline Repressor, domain 2"/>
    <property type="match status" value="1"/>
</dbReference>
<evidence type="ECO:0008006" key="3">
    <source>
        <dbReference type="Google" id="ProtNLM"/>
    </source>
</evidence>
<dbReference type="Proteomes" id="UP000051733">
    <property type="component" value="Unassembled WGS sequence"/>
</dbReference>
<evidence type="ECO:0000313" key="1">
    <source>
        <dbReference type="EMBL" id="KRM62573.1"/>
    </source>
</evidence>
<keyword evidence="2" id="KW-1185">Reference proteome</keyword>
<dbReference type="InterPro" id="IPR050624">
    <property type="entry name" value="HTH-type_Tx_Regulator"/>
</dbReference>
<proteinExistence type="predicted"/>
<dbReference type="STRING" id="1423813.FC26_GL002150"/>
<gene>
    <name evidence="1" type="ORF">FC26_GL002150</name>
</gene>
<dbReference type="SUPFAM" id="SSF46689">
    <property type="entry name" value="Homeodomain-like"/>
    <property type="match status" value="1"/>
</dbReference>